<feature type="transmembrane region" description="Helical" evidence="1">
    <location>
        <begin position="12"/>
        <end position="34"/>
    </location>
</feature>
<feature type="transmembrane region" description="Helical" evidence="1">
    <location>
        <begin position="280"/>
        <end position="301"/>
    </location>
</feature>
<feature type="transmembrane region" description="Helical" evidence="1">
    <location>
        <begin position="209"/>
        <end position="226"/>
    </location>
</feature>
<keyword evidence="1" id="KW-0472">Membrane</keyword>
<name>A0A7L6BG57_LIMRT</name>
<feature type="transmembrane region" description="Helical" evidence="1">
    <location>
        <begin position="478"/>
        <end position="500"/>
    </location>
</feature>
<keyword evidence="1" id="KW-1133">Transmembrane helix</keyword>
<gene>
    <name evidence="2" type="ORF">HHK02_06530</name>
</gene>
<proteinExistence type="predicted"/>
<protein>
    <recommendedName>
        <fullName evidence="4">Glycosyltransferase RgtA/B/C/D-like domain-containing protein</fullName>
    </recommendedName>
</protein>
<feature type="transmembrane region" description="Helical" evidence="1">
    <location>
        <begin position="429"/>
        <end position="448"/>
    </location>
</feature>
<sequence length="515" mass="58468">MKLIRLSNLIINFFLVILVVVSIIGAIVVLPTIIGRSSKLIVLISIVLIMLIAFIGTYWGKSVYLAKKIRKFIVLNKRVFLVLFFLVTILWQFMIVMSLAGSTTWDPSIIVRAAAGHSYWVKDYFSFYPNTLLLLFFEHFVYIVAGHPRLITLTKILNIINLLLLDTSLLILFSSLKKTFGKKISVVSAFFFWTLIVISPLIAIPYSDIWALFFSTITLAMGYRVIRTSNFGKKGYLCLGLGTLLAISYLVKPSLMVYMVAWILMGFVEMTNRKISKKHFFILIIFVILPLIIIPVFNSAASHTSLVKVEKERAMTLTHYMAMGLAQGGGYNEQDVLLNEKIKDQSKRNQMNINLIKERLHEKQVLGYTKFLFNKQISNTSDATFGWRNDGGEVGFLIPYSNSKNPLIAKIQKTYVSDTSGKDWSGNSLIVQSLWIVVLLCILATLPNSQIEVQLLKYVVSGGMIFLLLFEGGRSRYLIQFLPFITTLAGIGFVNIVEIFKNNIYYIRNVRKDEC</sequence>
<feature type="transmembrane region" description="Helical" evidence="1">
    <location>
        <begin position="246"/>
        <end position="268"/>
    </location>
</feature>
<dbReference type="EMBL" id="CP059275">
    <property type="protein sequence ID" value="QLQ60890.1"/>
    <property type="molecule type" value="Genomic_DNA"/>
</dbReference>
<dbReference type="Proteomes" id="UP000510868">
    <property type="component" value="Chromosome"/>
</dbReference>
<evidence type="ECO:0008006" key="4">
    <source>
        <dbReference type="Google" id="ProtNLM"/>
    </source>
</evidence>
<keyword evidence="1" id="KW-0812">Transmembrane</keyword>
<feature type="transmembrane region" description="Helical" evidence="1">
    <location>
        <begin position="40"/>
        <end position="59"/>
    </location>
</feature>
<dbReference type="RefSeq" id="WP_181462180.1">
    <property type="nucleotide sequence ID" value="NZ_CP059275.1"/>
</dbReference>
<evidence type="ECO:0000256" key="1">
    <source>
        <dbReference type="SAM" id="Phobius"/>
    </source>
</evidence>
<organism evidence="2 3">
    <name type="scientific">Limosilactobacillus reuteri</name>
    <name type="common">Lactobacillus reuteri</name>
    <dbReference type="NCBI Taxonomy" id="1598"/>
    <lineage>
        <taxon>Bacteria</taxon>
        <taxon>Bacillati</taxon>
        <taxon>Bacillota</taxon>
        <taxon>Bacilli</taxon>
        <taxon>Lactobacillales</taxon>
        <taxon>Lactobacillaceae</taxon>
        <taxon>Limosilactobacillus</taxon>
    </lineage>
</organism>
<feature type="transmembrane region" description="Helical" evidence="1">
    <location>
        <begin position="125"/>
        <end position="144"/>
    </location>
</feature>
<feature type="transmembrane region" description="Helical" evidence="1">
    <location>
        <begin position="186"/>
        <end position="204"/>
    </location>
</feature>
<accession>A0A7L6BG57</accession>
<dbReference type="AlphaFoldDB" id="A0A7L6BG57"/>
<evidence type="ECO:0000313" key="3">
    <source>
        <dbReference type="Proteomes" id="UP000510868"/>
    </source>
</evidence>
<feature type="transmembrane region" description="Helical" evidence="1">
    <location>
        <begin position="80"/>
        <end position="105"/>
    </location>
</feature>
<evidence type="ECO:0000313" key="2">
    <source>
        <dbReference type="EMBL" id="QLQ60890.1"/>
    </source>
</evidence>
<reference evidence="2 3" key="1">
    <citation type="submission" date="2020-07" db="EMBL/GenBank/DDBJ databases">
        <title>Genome sequence of Lactobacillus reuteri CNEI-KCA3 isolated from the faeces of a reared-broiler chicken, South-East Nigeria, reveals presence of CRISPR arrays.</title>
        <authorList>
            <person name="Anukam K.C."/>
            <person name="Ibezim C.N."/>
            <person name="BeecK W.V."/>
            <person name="Allonsius C."/>
            <person name="Broek M.D."/>
            <person name="Tuyaerts I."/>
            <person name="Attama A."/>
            <person name="Esimone C.O."/>
            <person name="Lebeer S."/>
        </authorList>
    </citation>
    <scope>NUCLEOTIDE SEQUENCE [LARGE SCALE GENOMIC DNA]</scope>
    <source>
        <strain evidence="2 3">CNEI-KCA3</strain>
    </source>
</reference>